<dbReference type="Proteomes" id="UP001596052">
    <property type="component" value="Unassembled WGS sequence"/>
</dbReference>
<protein>
    <submittedName>
        <fullName evidence="2">FkbM family methyltransferase</fullName>
    </submittedName>
</protein>
<evidence type="ECO:0000259" key="1">
    <source>
        <dbReference type="Pfam" id="PF05050"/>
    </source>
</evidence>
<dbReference type="EMBL" id="JBHSMQ010000004">
    <property type="protein sequence ID" value="MFC5455678.1"/>
    <property type="molecule type" value="Genomic_DNA"/>
</dbReference>
<evidence type="ECO:0000313" key="3">
    <source>
        <dbReference type="Proteomes" id="UP001596052"/>
    </source>
</evidence>
<gene>
    <name evidence="2" type="ORF">ACFQDI_12490</name>
</gene>
<dbReference type="PANTHER" id="PTHR34203">
    <property type="entry name" value="METHYLTRANSFERASE, FKBM FAMILY PROTEIN"/>
    <property type="match status" value="1"/>
</dbReference>
<dbReference type="InterPro" id="IPR006342">
    <property type="entry name" value="FkbM_mtfrase"/>
</dbReference>
<dbReference type="PANTHER" id="PTHR34203:SF13">
    <property type="entry name" value="EXPRESSED PROTEIN"/>
    <property type="match status" value="1"/>
</dbReference>
<dbReference type="GO" id="GO:0008168">
    <property type="term" value="F:methyltransferase activity"/>
    <property type="evidence" value="ECO:0007669"/>
    <property type="project" value="UniProtKB-KW"/>
</dbReference>
<name>A0ABW0KSE7_9BACT</name>
<reference evidence="3" key="1">
    <citation type="journal article" date="2019" name="Int. J. Syst. Evol. Microbiol.">
        <title>The Global Catalogue of Microorganisms (GCM) 10K type strain sequencing project: providing services to taxonomists for standard genome sequencing and annotation.</title>
        <authorList>
            <consortium name="The Broad Institute Genomics Platform"/>
            <consortium name="The Broad Institute Genome Sequencing Center for Infectious Disease"/>
            <person name="Wu L."/>
            <person name="Ma J."/>
        </authorList>
    </citation>
    <scope>NUCLEOTIDE SEQUENCE [LARGE SCALE GENOMIC DNA]</scope>
    <source>
        <strain evidence="3">CGMCC 4.1469</strain>
    </source>
</reference>
<proteinExistence type="predicted"/>
<evidence type="ECO:0000313" key="2">
    <source>
        <dbReference type="EMBL" id="MFC5455678.1"/>
    </source>
</evidence>
<dbReference type="GO" id="GO:0032259">
    <property type="term" value="P:methylation"/>
    <property type="evidence" value="ECO:0007669"/>
    <property type="project" value="UniProtKB-KW"/>
</dbReference>
<accession>A0ABW0KSE7</accession>
<keyword evidence="2" id="KW-0808">Transferase</keyword>
<dbReference type="InterPro" id="IPR029063">
    <property type="entry name" value="SAM-dependent_MTases_sf"/>
</dbReference>
<dbReference type="Gene3D" id="3.40.50.150">
    <property type="entry name" value="Vaccinia Virus protein VP39"/>
    <property type="match status" value="1"/>
</dbReference>
<sequence length="243" mass="27571">MSTRITTLIRRFFSARQLGVTFHRASTFKLPSRLRLQSGKWLQLELPEDEGSRTAFIDLLLDDCYGLRRLPRKMLTVADIGCHAGLFSIAARLQWHEAMIHAYDPNPAMQPYWAKHSEQVGFRGHLEAVGLKAETVSLLTHPDSVQTRIESSESGGIAQISFREVIERLGGGADLVKLDCEGAEWDILKDHESWKKVNYLTMEFHLWAGYTFKELSQAVENLGFTITYQEMAGADFGLLQARR</sequence>
<dbReference type="InterPro" id="IPR052514">
    <property type="entry name" value="SAM-dependent_MTase"/>
</dbReference>
<feature type="domain" description="Methyltransferase FkbM" evidence="1">
    <location>
        <begin position="164"/>
        <end position="224"/>
    </location>
</feature>
<dbReference type="RefSeq" id="WP_377166996.1">
    <property type="nucleotide sequence ID" value="NZ_JBHSMQ010000004.1"/>
</dbReference>
<keyword evidence="3" id="KW-1185">Reference proteome</keyword>
<organism evidence="2 3">
    <name type="scientific">Prosthecobacter fluviatilis</name>
    <dbReference type="NCBI Taxonomy" id="445931"/>
    <lineage>
        <taxon>Bacteria</taxon>
        <taxon>Pseudomonadati</taxon>
        <taxon>Verrucomicrobiota</taxon>
        <taxon>Verrucomicrobiia</taxon>
        <taxon>Verrucomicrobiales</taxon>
        <taxon>Verrucomicrobiaceae</taxon>
        <taxon>Prosthecobacter</taxon>
    </lineage>
</organism>
<dbReference type="Pfam" id="PF05050">
    <property type="entry name" value="Methyltransf_21"/>
    <property type="match status" value="1"/>
</dbReference>
<dbReference type="SUPFAM" id="SSF53335">
    <property type="entry name" value="S-adenosyl-L-methionine-dependent methyltransferases"/>
    <property type="match status" value="1"/>
</dbReference>
<dbReference type="NCBIfam" id="TIGR01444">
    <property type="entry name" value="fkbM_fam"/>
    <property type="match status" value="1"/>
</dbReference>
<comment type="caution">
    <text evidence="2">The sequence shown here is derived from an EMBL/GenBank/DDBJ whole genome shotgun (WGS) entry which is preliminary data.</text>
</comment>
<keyword evidence="2" id="KW-0489">Methyltransferase</keyword>